<dbReference type="EC" id="4.1.1.19" evidence="5 14"/>
<dbReference type="PANTHER" id="PTHR43295">
    <property type="entry name" value="ARGININE DECARBOXYLASE"/>
    <property type="match status" value="1"/>
</dbReference>
<protein>
    <recommendedName>
        <fullName evidence="5 14">Arginine decarboxylase</fullName>
        <ecNumber evidence="5 14">4.1.1.19</ecNumber>
    </recommendedName>
</protein>
<evidence type="ECO:0000259" key="15">
    <source>
        <dbReference type="Pfam" id="PF02784"/>
    </source>
</evidence>
<keyword evidence="6 14" id="KW-0210">Decarboxylase</keyword>
<evidence type="ECO:0000256" key="6">
    <source>
        <dbReference type="ARBA" id="ARBA00022793"/>
    </source>
</evidence>
<dbReference type="Gene3D" id="2.40.37.10">
    <property type="entry name" value="Lyase, Ornithine Decarboxylase, Chain A, domain 1"/>
    <property type="match status" value="1"/>
</dbReference>
<comment type="pathway">
    <text evidence="3 14">Amine and polyamine biosynthesis; agmatine biosynthesis; agmatine from L-arginine: step 1/1.</text>
</comment>
<name>A0A835U7T6_VANPL</name>
<evidence type="ECO:0000256" key="13">
    <source>
        <dbReference type="PIRSR" id="PIRSR600183-50"/>
    </source>
</evidence>
<dbReference type="FunFam" id="3.20.20.10:FF:000001">
    <property type="entry name" value="Biosynthetic arginine decarboxylase"/>
    <property type="match status" value="1"/>
</dbReference>
<comment type="cofactor">
    <cofactor evidence="2 14">
        <name>Mg(2+)</name>
        <dbReference type="ChEBI" id="CHEBI:18420"/>
    </cofactor>
</comment>
<evidence type="ECO:0000256" key="11">
    <source>
        <dbReference type="ARBA" id="ARBA00049309"/>
    </source>
</evidence>
<evidence type="ECO:0000256" key="9">
    <source>
        <dbReference type="ARBA" id="ARBA00023066"/>
    </source>
</evidence>
<dbReference type="OrthoDB" id="3717802at2759"/>
<comment type="caution">
    <text evidence="16">The sequence shown here is derived from an EMBL/GenBank/DDBJ whole genome shotgun (WGS) entry which is preliminary data.</text>
</comment>
<dbReference type="CDD" id="cd06830">
    <property type="entry name" value="PLPDE_III_ADC"/>
    <property type="match status" value="1"/>
</dbReference>
<evidence type="ECO:0000256" key="3">
    <source>
        <dbReference type="ARBA" id="ARBA00004773"/>
    </source>
</evidence>
<proteinExistence type="inferred from homology"/>
<keyword evidence="10 14" id="KW-0456">Lyase</keyword>
<dbReference type="Pfam" id="PF02784">
    <property type="entry name" value="Orn_Arg_deC_N"/>
    <property type="match status" value="1"/>
</dbReference>
<dbReference type="Proteomes" id="UP000639772">
    <property type="component" value="Unassembled WGS sequence"/>
</dbReference>
<dbReference type="InterPro" id="IPR022657">
    <property type="entry name" value="De-COase2_CS"/>
</dbReference>
<evidence type="ECO:0000313" key="16">
    <source>
        <dbReference type="EMBL" id="KAG0451612.1"/>
    </source>
</evidence>
<dbReference type="Gene3D" id="1.20.58.930">
    <property type="match status" value="1"/>
</dbReference>
<dbReference type="PRINTS" id="PR01180">
    <property type="entry name" value="ARGDCRBXLASE"/>
</dbReference>
<comment type="similarity">
    <text evidence="4 14">Belongs to the Orn/Lys/Arg decarboxylase class-II family. SpeA subfamily.</text>
</comment>
<evidence type="ECO:0000256" key="8">
    <source>
        <dbReference type="ARBA" id="ARBA00022898"/>
    </source>
</evidence>
<dbReference type="InterPro" id="IPR029066">
    <property type="entry name" value="PLP-binding_barrel"/>
</dbReference>
<accession>A0A835U7T6</accession>
<keyword evidence="8 12" id="KW-0663">Pyridoxal phosphate</keyword>
<dbReference type="NCBIfam" id="TIGR01273">
    <property type="entry name" value="speA"/>
    <property type="match status" value="1"/>
</dbReference>
<feature type="domain" description="Orn/DAP/Arg decarboxylase 2 N-terminal" evidence="15">
    <location>
        <begin position="84"/>
        <end position="337"/>
    </location>
</feature>
<dbReference type="Gene3D" id="3.20.20.10">
    <property type="entry name" value="Alanine racemase"/>
    <property type="match status" value="1"/>
</dbReference>
<dbReference type="InterPro" id="IPR002985">
    <property type="entry name" value="Arg_decrbxlase"/>
</dbReference>
<dbReference type="PROSITE" id="PS00879">
    <property type="entry name" value="ODR_DC_2_2"/>
    <property type="match status" value="1"/>
</dbReference>
<organism evidence="16 17">
    <name type="scientific">Vanilla planifolia</name>
    <name type="common">Vanilla</name>
    <dbReference type="NCBI Taxonomy" id="51239"/>
    <lineage>
        <taxon>Eukaryota</taxon>
        <taxon>Viridiplantae</taxon>
        <taxon>Streptophyta</taxon>
        <taxon>Embryophyta</taxon>
        <taxon>Tracheophyta</taxon>
        <taxon>Spermatophyta</taxon>
        <taxon>Magnoliopsida</taxon>
        <taxon>Liliopsida</taxon>
        <taxon>Asparagales</taxon>
        <taxon>Orchidaceae</taxon>
        <taxon>Vanilloideae</taxon>
        <taxon>Vanilleae</taxon>
        <taxon>Vanilla</taxon>
    </lineage>
</organism>
<evidence type="ECO:0000256" key="1">
    <source>
        <dbReference type="ARBA" id="ARBA00001933"/>
    </source>
</evidence>
<evidence type="ECO:0000313" key="17">
    <source>
        <dbReference type="Proteomes" id="UP000639772"/>
    </source>
</evidence>
<reference evidence="16 17" key="1">
    <citation type="journal article" date="2020" name="Nat. Food">
        <title>A phased Vanilla planifolia genome enables genetic improvement of flavour and production.</title>
        <authorList>
            <person name="Hasing T."/>
            <person name="Tang H."/>
            <person name="Brym M."/>
            <person name="Khazi F."/>
            <person name="Huang T."/>
            <person name="Chambers A.H."/>
        </authorList>
    </citation>
    <scope>NUCLEOTIDE SEQUENCE [LARGE SCALE GENOMIC DNA]</scope>
    <source>
        <tissue evidence="16">Leaf</tissue>
    </source>
</reference>
<evidence type="ECO:0000256" key="5">
    <source>
        <dbReference type="ARBA" id="ARBA00012426"/>
    </source>
</evidence>
<evidence type="ECO:0000256" key="14">
    <source>
        <dbReference type="RuleBase" id="RU003740"/>
    </source>
</evidence>
<dbReference type="InterPro" id="IPR009006">
    <property type="entry name" value="Ala_racemase/Decarboxylase_C"/>
</dbReference>
<evidence type="ECO:0000256" key="10">
    <source>
        <dbReference type="ARBA" id="ARBA00023239"/>
    </source>
</evidence>
<dbReference type="PROSITE" id="PS00878">
    <property type="entry name" value="ODR_DC_2_1"/>
    <property type="match status" value="1"/>
</dbReference>
<dbReference type="InterPro" id="IPR022644">
    <property type="entry name" value="De-COase2_N"/>
</dbReference>
<dbReference type="GO" id="GO:0008295">
    <property type="term" value="P:spermidine biosynthetic process"/>
    <property type="evidence" value="ECO:0007669"/>
    <property type="project" value="UniProtKB-KW"/>
</dbReference>
<dbReference type="GO" id="GO:0008792">
    <property type="term" value="F:arginine decarboxylase activity"/>
    <property type="evidence" value="ECO:0007669"/>
    <property type="project" value="UniProtKB-EC"/>
</dbReference>
<dbReference type="SUPFAM" id="SSF50621">
    <property type="entry name" value="Alanine racemase C-terminal domain-like"/>
    <property type="match status" value="1"/>
</dbReference>
<comment type="catalytic activity">
    <reaction evidence="11 14">
        <text>L-arginine + H(+) = agmatine + CO2</text>
        <dbReference type="Rhea" id="RHEA:17641"/>
        <dbReference type="ChEBI" id="CHEBI:15378"/>
        <dbReference type="ChEBI" id="CHEBI:16526"/>
        <dbReference type="ChEBI" id="CHEBI:32682"/>
        <dbReference type="ChEBI" id="CHEBI:58145"/>
        <dbReference type="EC" id="4.1.1.19"/>
    </reaction>
</comment>
<keyword evidence="7 14" id="KW-0460">Magnesium</keyword>
<dbReference type="PRINTS" id="PR01179">
    <property type="entry name" value="ODADCRBXLASE"/>
</dbReference>
<dbReference type="GO" id="GO:0006527">
    <property type="term" value="P:L-arginine catabolic process"/>
    <property type="evidence" value="ECO:0007669"/>
    <property type="project" value="InterPro"/>
</dbReference>
<feature type="modified residue" description="N6-(pyridoxal phosphate)lysine" evidence="12">
    <location>
        <position position="92"/>
    </location>
</feature>
<dbReference type="InterPro" id="IPR022653">
    <property type="entry name" value="De-COase2_pyr-phos_BS"/>
</dbReference>
<evidence type="ECO:0000256" key="7">
    <source>
        <dbReference type="ARBA" id="ARBA00022842"/>
    </source>
</evidence>
<dbReference type="AlphaFoldDB" id="A0A835U7T6"/>
<comment type="cofactor">
    <cofactor evidence="1 12 14">
        <name>pyridoxal 5'-phosphate</name>
        <dbReference type="ChEBI" id="CHEBI:597326"/>
    </cofactor>
</comment>
<dbReference type="PANTHER" id="PTHR43295:SF1">
    <property type="entry name" value="ARGININE DECARBOXYLASE 1, CHLOROPLASTIC-RELATED"/>
    <property type="match status" value="1"/>
</dbReference>
<dbReference type="UniPathway" id="UPA00186">
    <property type="reaction ID" value="UER00284"/>
</dbReference>
<dbReference type="NCBIfam" id="NF003763">
    <property type="entry name" value="PRK05354.1"/>
    <property type="match status" value="1"/>
</dbReference>
<evidence type="ECO:0000256" key="12">
    <source>
        <dbReference type="PIRSR" id="PIRSR001336-50"/>
    </source>
</evidence>
<dbReference type="PIRSF" id="PIRSF001336">
    <property type="entry name" value="Arg_decrbxlase"/>
    <property type="match status" value="1"/>
</dbReference>
<dbReference type="EMBL" id="JADCNM010000053">
    <property type="protein sequence ID" value="KAG0451612.1"/>
    <property type="molecule type" value="Genomic_DNA"/>
</dbReference>
<sequence length="642" mass="70010">MGRPYFVINAKGNISVRPFGSATLPHQEIDLMKVVKKASDPKSMGGLGLQLPIIIRLPDVLKNRLESLHSAFHFAIHSNGYDSHYQGVYPVKCNQDRYIVEDIVEFGSYYHFGLEAGSKPELLLAMSCLTRGSSDALLICNGYKDEEYVSLALMGRCLHLNTVIVLEQEEELETVVDTSRKLGVRPVIGLRAKLRTKHSGHFGSTSGEKGKFGLTTTQILSVARRLQALGMLDCLQLLHFHIGSQIPSTALLADGVGEAAQIYCELVRLGAGMCVLDIGGGLGIDYDGSHSSSSDMSVGYGLDEYASTVVRAIQCACDRKRVRHPVICSESGRALVSHHSVLIFEAVPSASAKHDEIGQNFTCLLDGLEDEARADYRNLMAAAVRAEYETCLMYTDQLKRRCVEQFKDGMLSLEHLAAVDELCDLLAKEACASHTTLTYQVNLSIFTSVPDFWAIGQLFPIVPIHHLDQRPAVNGVLSDLTCDSDGKVDTFIGGRSSLPLHEFSDVGSGYYLGMFLGGAYQEALGGMHNLFGGPSVVRVVQSDGPHCFAVTRAVPGLSCADVLRAMQHEPELMFEALKRRVEECTHGEGDAVACALARAFHSMPYLVYPGGDTMVAEPDVASSAVVSDDDDVEWEFMRYLSV</sequence>
<evidence type="ECO:0000256" key="2">
    <source>
        <dbReference type="ARBA" id="ARBA00001946"/>
    </source>
</evidence>
<evidence type="ECO:0000256" key="4">
    <source>
        <dbReference type="ARBA" id="ARBA00008357"/>
    </source>
</evidence>
<gene>
    <name evidence="16" type="ORF">HPP92_026130</name>
</gene>
<dbReference type="InterPro" id="IPR000183">
    <property type="entry name" value="Orn/DAP/Arg_de-COase"/>
</dbReference>
<keyword evidence="9 14" id="KW-0745">Spermidine biosynthesis</keyword>
<feature type="active site" description="Proton donor" evidence="13">
    <location>
        <position position="482"/>
    </location>
</feature>
<dbReference type="SUPFAM" id="SSF51419">
    <property type="entry name" value="PLP-binding barrel"/>
    <property type="match status" value="1"/>
</dbReference>
<dbReference type="GO" id="GO:0009409">
    <property type="term" value="P:response to cold"/>
    <property type="evidence" value="ECO:0007669"/>
    <property type="project" value="UniProtKB-ARBA"/>
</dbReference>